<protein>
    <recommendedName>
        <fullName evidence="4">Endolytic peptidoglycan transglycosylase RlpA</fullName>
        <ecNumber evidence="4">4.2.2.-</ecNumber>
    </recommendedName>
</protein>
<feature type="compositionally biased region" description="Polar residues" evidence="6">
    <location>
        <begin position="213"/>
        <end position="235"/>
    </location>
</feature>
<evidence type="ECO:0000259" key="8">
    <source>
        <dbReference type="PROSITE" id="PS51724"/>
    </source>
</evidence>
<evidence type="ECO:0000256" key="2">
    <source>
        <dbReference type="ARBA" id="ARBA00023239"/>
    </source>
</evidence>
<evidence type="ECO:0000256" key="7">
    <source>
        <dbReference type="SAM" id="SignalP"/>
    </source>
</evidence>
<keyword evidence="3 4" id="KW-0961">Cell wall biogenesis/degradation</keyword>
<dbReference type="GO" id="GO:0008932">
    <property type="term" value="F:lytic endotransglycosylase activity"/>
    <property type="evidence" value="ECO:0007669"/>
    <property type="project" value="UniProtKB-UniRule"/>
</dbReference>
<dbReference type="PANTHER" id="PTHR34183">
    <property type="entry name" value="ENDOLYTIC PEPTIDOGLYCAN TRANSGLYCOSYLASE RLPA"/>
    <property type="match status" value="1"/>
</dbReference>
<organism evidence="9 10">
    <name type="scientific">Salinimonas sediminis</name>
    <dbReference type="NCBI Taxonomy" id="2303538"/>
    <lineage>
        <taxon>Bacteria</taxon>
        <taxon>Pseudomonadati</taxon>
        <taxon>Pseudomonadota</taxon>
        <taxon>Gammaproteobacteria</taxon>
        <taxon>Alteromonadales</taxon>
        <taxon>Alteromonadaceae</taxon>
        <taxon>Alteromonas/Salinimonas group</taxon>
        <taxon>Salinimonas</taxon>
    </lineage>
</organism>
<comment type="similarity">
    <text evidence="4 5">Belongs to the RlpA family.</text>
</comment>
<evidence type="ECO:0000256" key="1">
    <source>
        <dbReference type="ARBA" id="ARBA00022729"/>
    </source>
</evidence>
<feature type="domain" description="SPOR" evidence="8">
    <location>
        <begin position="255"/>
        <end position="331"/>
    </location>
</feature>
<evidence type="ECO:0000313" key="10">
    <source>
        <dbReference type="Proteomes" id="UP000262073"/>
    </source>
</evidence>
<dbReference type="FunFam" id="2.40.40.10:FF:000003">
    <property type="entry name" value="Endolytic peptidoglycan transglycosylase RlpA"/>
    <property type="match status" value="1"/>
</dbReference>
<dbReference type="EC" id="4.2.2.-" evidence="4"/>
<dbReference type="Gene3D" id="2.40.40.10">
    <property type="entry name" value="RlpA-like domain"/>
    <property type="match status" value="1"/>
</dbReference>
<dbReference type="Pfam" id="PF05036">
    <property type="entry name" value="SPOR"/>
    <property type="match status" value="1"/>
</dbReference>
<dbReference type="SUPFAM" id="SSF110997">
    <property type="entry name" value="Sporulation related repeat"/>
    <property type="match status" value="1"/>
</dbReference>
<keyword evidence="10" id="KW-1185">Reference proteome</keyword>
<dbReference type="GO" id="GO:0000270">
    <property type="term" value="P:peptidoglycan metabolic process"/>
    <property type="evidence" value="ECO:0007669"/>
    <property type="project" value="UniProtKB-UniRule"/>
</dbReference>
<evidence type="ECO:0000313" key="9">
    <source>
        <dbReference type="EMBL" id="AXR06417.1"/>
    </source>
</evidence>
<dbReference type="SUPFAM" id="SSF50685">
    <property type="entry name" value="Barwin-like endoglucanases"/>
    <property type="match status" value="1"/>
</dbReference>
<dbReference type="GO" id="GO:0009279">
    <property type="term" value="C:cell outer membrane"/>
    <property type="evidence" value="ECO:0007669"/>
    <property type="project" value="TreeGrafter"/>
</dbReference>
<evidence type="ECO:0000256" key="5">
    <source>
        <dbReference type="RuleBase" id="RU003495"/>
    </source>
</evidence>
<dbReference type="PROSITE" id="PS51257">
    <property type="entry name" value="PROKAR_LIPOPROTEIN"/>
    <property type="match status" value="1"/>
</dbReference>
<dbReference type="InterPro" id="IPR036680">
    <property type="entry name" value="SPOR-like_sf"/>
</dbReference>
<dbReference type="NCBIfam" id="TIGR00413">
    <property type="entry name" value="rlpA"/>
    <property type="match status" value="1"/>
</dbReference>
<gene>
    <name evidence="4" type="primary">rlpA</name>
    <name evidence="9" type="ORF">D0Y50_08590</name>
</gene>
<dbReference type="KEGG" id="salm:D0Y50_08590"/>
<feature type="chain" id="PRO_5017090898" description="Endolytic peptidoglycan transglycosylase RlpA" evidence="7">
    <location>
        <begin position="20"/>
        <end position="333"/>
    </location>
</feature>
<dbReference type="RefSeq" id="WP_117316475.1">
    <property type="nucleotide sequence ID" value="NZ_CP031769.1"/>
</dbReference>
<keyword evidence="4" id="KW-0449">Lipoprotein</keyword>
<dbReference type="OrthoDB" id="9779128at2"/>
<name>A0A346NLL0_9ALTE</name>
<accession>A0A346NLL0</accession>
<feature type="signal peptide" evidence="7">
    <location>
        <begin position="1"/>
        <end position="19"/>
    </location>
</feature>
<keyword evidence="2 4" id="KW-0456">Lyase</keyword>
<keyword evidence="4" id="KW-0564">Palmitate</keyword>
<evidence type="ECO:0000256" key="4">
    <source>
        <dbReference type="HAMAP-Rule" id="MF_02071"/>
    </source>
</evidence>
<dbReference type="HAMAP" id="MF_02071">
    <property type="entry name" value="RlpA"/>
    <property type="match status" value="1"/>
</dbReference>
<dbReference type="InterPro" id="IPR007730">
    <property type="entry name" value="SPOR-like_dom"/>
</dbReference>
<dbReference type="PROSITE" id="PS51724">
    <property type="entry name" value="SPOR"/>
    <property type="match status" value="1"/>
</dbReference>
<dbReference type="GO" id="GO:0071555">
    <property type="term" value="P:cell wall organization"/>
    <property type="evidence" value="ECO:0007669"/>
    <property type="project" value="UniProtKB-KW"/>
</dbReference>
<dbReference type="CDD" id="cd22268">
    <property type="entry name" value="DPBB_RlpA-like"/>
    <property type="match status" value="1"/>
</dbReference>
<dbReference type="Pfam" id="PF03330">
    <property type="entry name" value="DPBB_1"/>
    <property type="match status" value="1"/>
</dbReference>
<comment type="function">
    <text evidence="4">Lytic transglycosylase with a strong preference for naked glycan strands that lack stem peptides.</text>
</comment>
<dbReference type="GO" id="GO:0005886">
    <property type="term" value="C:plasma membrane"/>
    <property type="evidence" value="ECO:0007669"/>
    <property type="project" value="UniProtKB-SubCell"/>
</dbReference>
<evidence type="ECO:0000256" key="3">
    <source>
        <dbReference type="ARBA" id="ARBA00023316"/>
    </source>
</evidence>
<feature type="region of interest" description="Disordered" evidence="6">
    <location>
        <begin position="203"/>
        <end position="237"/>
    </location>
</feature>
<evidence type="ECO:0000256" key="6">
    <source>
        <dbReference type="SAM" id="MobiDB-lite"/>
    </source>
</evidence>
<dbReference type="InterPro" id="IPR012997">
    <property type="entry name" value="RplA"/>
</dbReference>
<feature type="compositionally biased region" description="Low complexity" evidence="6">
    <location>
        <begin position="203"/>
        <end position="212"/>
    </location>
</feature>
<keyword evidence="1 7" id="KW-0732">Signal</keyword>
<proteinExistence type="inferred from homology"/>
<dbReference type="EMBL" id="CP031769">
    <property type="protein sequence ID" value="AXR06417.1"/>
    <property type="molecule type" value="Genomic_DNA"/>
</dbReference>
<dbReference type="InterPro" id="IPR036908">
    <property type="entry name" value="RlpA-like_sf"/>
</dbReference>
<dbReference type="GO" id="GO:0042834">
    <property type="term" value="F:peptidoglycan binding"/>
    <property type="evidence" value="ECO:0007669"/>
    <property type="project" value="InterPro"/>
</dbReference>
<dbReference type="Gene3D" id="3.30.70.1070">
    <property type="entry name" value="Sporulation related repeat"/>
    <property type="match status" value="1"/>
</dbReference>
<dbReference type="InterPro" id="IPR009009">
    <property type="entry name" value="RlpA-like_DPBB"/>
</dbReference>
<dbReference type="AlphaFoldDB" id="A0A346NLL0"/>
<reference evidence="9 10" key="1">
    <citation type="submission" date="2018-08" db="EMBL/GenBank/DDBJ databases">
        <title>Salinimonas sediminis sp. nov., a piezophilic bacterium isolated from a deep-sea sediment sample from the New Britain Trench.</title>
        <authorList>
            <person name="Cao J."/>
        </authorList>
    </citation>
    <scope>NUCLEOTIDE SEQUENCE [LARGE SCALE GENOMIC DNA]</scope>
    <source>
        <strain evidence="9 10">N102</strain>
    </source>
</reference>
<dbReference type="InterPro" id="IPR034718">
    <property type="entry name" value="RlpA"/>
</dbReference>
<comment type="subcellular location">
    <subcellularLocation>
        <location evidence="4">Cell membrane</location>
        <topology evidence="4">Lipid-anchor</topology>
    </subcellularLocation>
</comment>
<dbReference type="Proteomes" id="UP000262073">
    <property type="component" value="Chromosome"/>
</dbReference>
<keyword evidence="4" id="KW-1003">Cell membrane</keyword>
<dbReference type="PANTHER" id="PTHR34183:SF1">
    <property type="entry name" value="ENDOLYTIC PEPTIDOGLYCAN TRANSGLYCOSYLASE RLPA"/>
    <property type="match status" value="1"/>
</dbReference>
<keyword evidence="4" id="KW-0472">Membrane</keyword>
<sequence length="333" mass="36449">MIALAFRLLSMAFCVLLLAACQTPAGRYAQHKDSAPTFVYETPDLTDAVPRYEPYRSFNSRAYEVLGKRYYPMQTGKGFVQQGYASWYGQKFHGHLTSNGETYNMFAMTAAHKTLPLPSFVRVTNLDNNKTAIVRVNDRGPFHSDRIIDLSYAAAQKLGYQQHGTARVKLEVIHFDEDNNVTVGTQPTVPYAQYAGLTDSFTTSDDTGGTVSASVPQQANGTQANRTQANRTMPSAPTDMAGTPALASASGSSPATRAEEIFIQVAAVSDLERARSVSTVLSALYQVPAHIPLINNIYKLRLGPLADRFQAKMLLDELKNNGYPNAYTVEASL</sequence>